<evidence type="ECO:0000259" key="3">
    <source>
        <dbReference type="PROSITE" id="PS50977"/>
    </source>
</evidence>
<evidence type="ECO:0000313" key="5">
    <source>
        <dbReference type="Proteomes" id="UP000239352"/>
    </source>
</evidence>
<evidence type="ECO:0000256" key="1">
    <source>
        <dbReference type="ARBA" id="ARBA00023125"/>
    </source>
</evidence>
<dbReference type="GO" id="GO:0000976">
    <property type="term" value="F:transcription cis-regulatory region binding"/>
    <property type="evidence" value="ECO:0007669"/>
    <property type="project" value="TreeGrafter"/>
</dbReference>
<dbReference type="InterPro" id="IPR041583">
    <property type="entry name" value="TetR_C_31"/>
</dbReference>
<dbReference type="InterPro" id="IPR050109">
    <property type="entry name" value="HTH-type_TetR-like_transc_reg"/>
</dbReference>
<dbReference type="EMBL" id="PVSR01000013">
    <property type="protein sequence ID" value="PRW63525.1"/>
    <property type="molecule type" value="Genomic_DNA"/>
</dbReference>
<dbReference type="InterPro" id="IPR009057">
    <property type="entry name" value="Homeodomain-like_sf"/>
</dbReference>
<dbReference type="PANTHER" id="PTHR30055:SF226">
    <property type="entry name" value="HTH-TYPE TRANSCRIPTIONAL REGULATOR PKSA"/>
    <property type="match status" value="1"/>
</dbReference>
<evidence type="ECO:0000313" key="4">
    <source>
        <dbReference type="EMBL" id="PRW63525.1"/>
    </source>
</evidence>
<dbReference type="AlphaFoldDB" id="A0A2T0GWM9"/>
<dbReference type="InterPro" id="IPR001647">
    <property type="entry name" value="HTH_TetR"/>
</dbReference>
<protein>
    <submittedName>
        <fullName evidence="4">TetR family transcriptional regulator</fullName>
    </submittedName>
</protein>
<dbReference type="PANTHER" id="PTHR30055">
    <property type="entry name" value="HTH-TYPE TRANSCRIPTIONAL REGULATOR RUTR"/>
    <property type="match status" value="1"/>
</dbReference>
<name>A0A2T0GWM9_ACTMO</name>
<keyword evidence="1 2" id="KW-0238">DNA-binding</keyword>
<dbReference type="SUPFAM" id="SSF46689">
    <property type="entry name" value="Homeodomain-like"/>
    <property type="match status" value="1"/>
</dbReference>
<dbReference type="Pfam" id="PF00440">
    <property type="entry name" value="TetR_N"/>
    <property type="match status" value="1"/>
</dbReference>
<dbReference type="RefSeq" id="WP_106113691.1">
    <property type="nucleotide sequence ID" value="NZ_PVSR01000013.1"/>
</dbReference>
<dbReference type="SUPFAM" id="SSF48498">
    <property type="entry name" value="Tetracyclin repressor-like, C-terminal domain"/>
    <property type="match status" value="1"/>
</dbReference>
<gene>
    <name evidence="4" type="ORF">CEP50_10025</name>
</gene>
<dbReference type="Pfam" id="PF17940">
    <property type="entry name" value="TetR_C_31"/>
    <property type="match status" value="1"/>
</dbReference>
<dbReference type="Gene3D" id="1.10.357.10">
    <property type="entry name" value="Tetracycline Repressor, domain 2"/>
    <property type="match status" value="1"/>
</dbReference>
<reference evidence="4 5" key="1">
    <citation type="submission" date="2018-03" db="EMBL/GenBank/DDBJ databases">
        <title>Actinopolyspora mortivallis from Sahara, screening for active biomolecules.</title>
        <authorList>
            <person name="Selama O."/>
            <person name="Wellington E.M.H."/>
            <person name="Hacene H."/>
        </authorList>
    </citation>
    <scope>NUCLEOTIDE SEQUENCE [LARGE SCALE GENOMIC DNA]</scope>
    <source>
        <strain evidence="4 5">M5A</strain>
    </source>
</reference>
<dbReference type="InParanoid" id="A0A2T0GWM9"/>
<comment type="caution">
    <text evidence="4">The sequence shown here is derived from an EMBL/GenBank/DDBJ whole genome shotgun (WGS) entry which is preliminary data.</text>
</comment>
<dbReference type="PRINTS" id="PR00455">
    <property type="entry name" value="HTHTETR"/>
</dbReference>
<accession>A0A2T0GWM9</accession>
<proteinExistence type="predicted"/>
<dbReference type="InterPro" id="IPR036271">
    <property type="entry name" value="Tet_transcr_reg_TetR-rel_C_sf"/>
</dbReference>
<sequence length="193" mass="21034">MASPAAEHGRQVRQRLLEAAVELIPERGWAAVSTRVLADRAGVNPSVVHYHFPSLSVLLRTAVTAFARRMLEELAESVESARTPDEAVDTMCAAVQRYTGFDRESLLLVETYLASTRDESLRCEFGQLVTGFRERVGQWLRGHGIAAPEETAAVLLASFDGLLLQRGLGSVPDPGSVSVVLRGMLSQNSTTRE</sequence>
<dbReference type="Proteomes" id="UP000239352">
    <property type="component" value="Unassembled WGS sequence"/>
</dbReference>
<dbReference type="PROSITE" id="PS50977">
    <property type="entry name" value="HTH_TETR_2"/>
    <property type="match status" value="1"/>
</dbReference>
<dbReference type="GO" id="GO:0003700">
    <property type="term" value="F:DNA-binding transcription factor activity"/>
    <property type="evidence" value="ECO:0007669"/>
    <property type="project" value="TreeGrafter"/>
</dbReference>
<evidence type="ECO:0000256" key="2">
    <source>
        <dbReference type="PROSITE-ProRule" id="PRU00335"/>
    </source>
</evidence>
<feature type="DNA-binding region" description="H-T-H motif" evidence="2">
    <location>
        <begin position="33"/>
        <end position="52"/>
    </location>
</feature>
<feature type="domain" description="HTH tetR-type" evidence="3">
    <location>
        <begin position="10"/>
        <end position="70"/>
    </location>
</feature>
<keyword evidence="5" id="KW-1185">Reference proteome</keyword>
<organism evidence="4 5">
    <name type="scientific">Actinopolyspora mortivallis</name>
    <dbReference type="NCBI Taxonomy" id="33906"/>
    <lineage>
        <taxon>Bacteria</taxon>
        <taxon>Bacillati</taxon>
        <taxon>Actinomycetota</taxon>
        <taxon>Actinomycetes</taxon>
        <taxon>Actinopolysporales</taxon>
        <taxon>Actinopolysporaceae</taxon>
        <taxon>Actinopolyspora</taxon>
    </lineage>
</organism>